<dbReference type="EMBL" id="CP000013">
    <property type="protein sequence ID" value="AAU07056.1"/>
    <property type="molecule type" value="Genomic_DNA"/>
</dbReference>
<reference evidence="1 2" key="1">
    <citation type="journal article" date="2004" name="Nucleic Acids Res.">
        <title>Comparative analysis of the Borrelia garinii genome.</title>
        <authorList>
            <person name="Glockner G."/>
            <person name="Lehmann R."/>
            <person name="Romualdi A."/>
            <person name="Pradella S."/>
            <person name="Schulte-Spechtel U."/>
            <person name="Schilhabel M."/>
            <person name="Wilske B."/>
            <person name="Suhnel J."/>
            <person name="Platzer M."/>
        </authorList>
    </citation>
    <scope>NUCLEOTIDE SEQUENCE [LARGE SCALE GENOMIC DNA]</scope>
    <source>
        <strain evidence="2">ATCC BAA-2496 / DSM 23469 / PBi</strain>
    </source>
</reference>
<name>A0A7I6GVR2_BORGP</name>
<organism evidence="1 2">
    <name type="scientific">Borrelia garinii subsp. bavariensis (strain ATCC BAA-2496 / DSM 23469 / PBi)</name>
    <name type="common">Borreliella bavariensis</name>
    <dbReference type="NCBI Taxonomy" id="290434"/>
    <lineage>
        <taxon>Bacteria</taxon>
        <taxon>Pseudomonadati</taxon>
        <taxon>Spirochaetota</taxon>
        <taxon>Spirochaetia</taxon>
        <taxon>Spirochaetales</taxon>
        <taxon>Borreliaceae</taxon>
        <taxon>Borreliella</taxon>
    </lineage>
</organism>
<dbReference type="Proteomes" id="UP000002276">
    <property type="component" value="Chromosome"/>
</dbReference>
<evidence type="ECO:0000313" key="1">
    <source>
        <dbReference type="EMBL" id="AAU07056.1"/>
    </source>
</evidence>
<gene>
    <name evidence="1" type="ordered locus">BG0198</name>
</gene>
<dbReference type="AlphaFoldDB" id="A0A7I6GVR2"/>
<protein>
    <submittedName>
        <fullName evidence="1">Uncharacterized protein</fullName>
    </submittedName>
</protein>
<proteinExistence type="predicted"/>
<evidence type="ECO:0000313" key="2">
    <source>
        <dbReference type="Proteomes" id="UP000002276"/>
    </source>
</evidence>
<accession>A0A7I6GVR2</accession>
<dbReference type="KEGG" id="bga:BG0198"/>
<sequence>MLFKVTLIEKKELILKINLILKFLNFQSLYHFLV</sequence>